<dbReference type="Proteomes" id="UP000516093">
    <property type="component" value="Chromosome"/>
</dbReference>
<sequence>MFTLLTPSALLALLGLLVPLAIHLWNRRPGRTVQVGSVRWLAASANRRLRSLKLEQLLLLLLRAAIVTVLAVALAGPAWQRPAPPARGQVLVSPELLTSATLPSVRPLVDSLRRRGYEVSRLEKRFPLISAEEWTAIVANPTASDSAGYTTEPDFLWARAAQAAQRFADRPVHLLTPAKLADLQGTRSNLPPTSPGSLFLLLIRGLGCRRRALAEQTSCACWLGAVMRKKLRFSLLQ</sequence>
<dbReference type="AlphaFoldDB" id="A0A7H0GZ09"/>
<protein>
    <submittedName>
        <fullName evidence="3">BatA domain-containing protein</fullName>
    </submittedName>
</protein>
<accession>A0A7H0GZ09</accession>
<dbReference type="NCBIfam" id="TIGR02226">
    <property type="entry name" value="two_anch"/>
    <property type="match status" value="1"/>
</dbReference>
<keyword evidence="1" id="KW-0812">Transmembrane</keyword>
<gene>
    <name evidence="3" type="ORF">H9L05_08160</name>
</gene>
<dbReference type="Pfam" id="PF07584">
    <property type="entry name" value="BatA"/>
    <property type="match status" value="1"/>
</dbReference>
<organism evidence="3 4">
    <name type="scientific">Hymenobacter qilianensis</name>
    <dbReference type="NCBI Taxonomy" id="1385715"/>
    <lineage>
        <taxon>Bacteria</taxon>
        <taxon>Pseudomonadati</taxon>
        <taxon>Bacteroidota</taxon>
        <taxon>Cytophagia</taxon>
        <taxon>Cytophagales</taxon>
        <taxon>Hymenobacteraceae</taxon>
        <taxon>Hymenobacter</taxon>
    </lineage>
</organism>
<dbReference type="PANTHER" id="PTHR37464:SF1">
    <property type="entry name" value="BLL2463 PROTEIN"/>
    <property type="match status" value="1"/>
</dbReference>
<dbReference type="PANTHER" id="PTHR37464">
    <property type="entry name" value="BLL2463 PROTEIN"/>
    <property type="match status" value="1"/>
</dbReference>
<evidence type="ECO:0000313" key="3">
    <source>
        <dbReference type="EMBL" id="QNP53525.1"/>
    </source>
</evidence>
<keyword evidence="1" id="KW-1133">Transmembrane helix</keyword>
<proteinExistence type="predicted"/>
<reference evidence="3 4" key="1">
    <citation type="submission" date="2020-08" db="EMBL/GenBank/DDBJ databases">
        <title>Genome sequence of Hymenobacter qilianensis JCM 19763T.</title>
        <authorList>
            <person name="Hyun D.-W."/>
            <person name="Bae J.-W."/>
        </authorList>
    </citation>
    <scope>NUCLEOTIDE SEQUENCE [LARGE SCALE GENOMIC DNA]</scope>
    <source>
        <strain evidence="3 4">JCM 19763</strain>
    </source>
</reference>
<evidence type="ECO:0000259" key="2">
    <source>
        <dbReference type="Pfam" id="PF07584"/>
    </source>
</evidence>
<keyword evidence="1" id="KW-0472">Membrane</keyword>
<feature type="transmembrane region" description="Helical" evidence="1">
    <location>
        <begin position="57"/>
        <end position="79"/>
    </location>
</feature>
<feature type="domain" description="Aerotolerance regulator N-terminal" evidence="2">
    <location>
        <begin position="1"/>
        <end position="77"/>
    </location>
</feature>
<dbReference type="RefSeq" id="WP_187733738.1">
    <property type="nucleotide sequence ID" value="NZ_CP060784.1"/>
</dbReference>
<evidence type="ECO:0000313" key="4">
    <source>
        <dbReference type="Proteomes" id="UP000516093"/>
    </source>
</evidence>
<dbReference type="InterPro" id="IPR024163">
    <property type="entry name" value="Aerotolerance_reg_N"/>
</dbReference>
<dbReference type="EMBL" id="CP060784">
    <property type="protein sequence ID" value="QNP53525.1"/>
    <property type="molecule type" value="Genomic_DNA"/>
</dbReference>
<feature type="transmembrane region" description="Helical" evidence="1">
    <location>
        <begin position="6"/>
        <end position="25"/>
    </location>
</feature>
<evidence type="ECO:0000256" key="1">
    <source>
        <dbReference type="SAM" id="Phobius"/>
    </source>
</evidence>
<dbReference type="InterPro" id="IPR011933">
    <property type="entry name" value="Double_TM_dom"/>
</dbReference>
<dbReference type="KEGG" id="hqi:H9L05_08160"/>
<keyword evidence="4" id="KW-1185">Reference proteome</keyword>
<name>A0A7H0GZ09_9BACT</name>